<name>A0AAD9M7X2_9PEZI</name>
<protein>
    <submittedName>
        <fullName evidence="2">Uncharacterized protein</fullName>
    </submittedName>
</protein>
<gene>
    <name evidence="2" type="ORF">LX32DRAFT_633526</name>
</gene>
<proteinExistence type="predicted"/>
<dbReference type="Proteomes" id="UP001232148">
    <property type="component" value="Unassembled WGS sequence"/>
</dbReference>
<reference evidence="2" key="1">
    <citation type="submission" date="2021-06" db="EMBL/GenBank/DDBJ databases">
        <title>Comparative genomics, transcriptomics and evolutionary studies reveal genomic signatures of adaptation to plant cell wall in hemibiotrophic fungi.</title>
        <authorList>
            <consortium name="DOE Joint Genome Institute"/>
            <person name="Baroncelli R."/>
            <person name="Diaz J.F."/>
            <person name="Benocci T."/>
            <person name="Peng M."/>
            <person name="Battaglia E."/>
            <person name="Haridas S."/>
            <person name="Andreopoulos W."/>
            <person name="Labutti K."/>
            <person name="Pangilinan J."/>
            <person name="Floch G.L."/>
            <person name="Makela M.R."/>
            <person name="Henrissat B."/>
            <person name="Grigoriev I.V."/>
            <person name="Crouch J.A."/>
            <person name="De Vries R.P."/>
            <person name="Sukno S.A."/>
            <person name="Thon M.R."/>
        </authorList>
    </citation>
    <scope>NUCLEOTIDE SEQUENCE</scope>
    <source>
        <strain evidence="2">MAFF235873</strain>
    </source>
</reference>
<organism evidence="2 3">
    <name type="scientific">Colletotrichum zoysiae</name>
    <dbReference type="NCBI Taxonomy" id="1216348"/>
    <lineage>
        <taxon>Eukaryota</taxon>
        <taxon>Fungi</taxon>
        <taxon>Dikarya</taxon>
        <taxon>Ascomycota</taxon>
        <taxon>Pezizomycotina</taxon>
        <taxon>Sordariomycetes</taxon>
        <taxon>Hypocreomycetidae</taxon>
        <taxon>Glomerellales</taxon>
        <taxon>Glomerellaceae</taxon>
        <taxon>Colletotrichum</taxon>
        <taxon>Colletotrichum graminicola species complex</taxon>
    </lineage>
</organism>
<feature type="non-terminal residue" evidence="2">
    <location>
        <position position="1"/>
    </location>
</feature>
<accession>A0AAD9M7X2</accession>
<evidence type="ECO:0000313" key="3">
    <source>
        <dbReference type="Proteomes" id="UP001232148"/>
    </source>
</evidence>
<comment type="caution">
    <text evidence="2">The sequence shown here is derived from an EMBL/GenBank/DDBJ whole genome shotgun (WGS) entry which is preliminary data.</text>
</comment>
<evidence type="ECO:0000313" key="2">
    <source>
        <dbReference type="EMBL" id="KAK2035367.1"/>
    </source>
</evidence>
<dbReference type="AlphaFoldDB" id="A0AAD9M7X2"/>
<sequence length="78" mass="8913">MYLCTVSTLYSIATRPHPRTQYIQQPSPVTASHQTHPASHFQPPKWVPNADVPRRNNRRRDSHQPVIVPCREGCPLGM</sequence>
<feature type="region of interest" description="Disordered" evidence="1">
    <location>
        <begin position="22"/>
        <end position="78"/>
    </location>
</feature>
<evidence type="ECO:0000256" key="1">
    <source>
        <dbReference type="SAM" id="MobiDB-lite"/>
    </source>
</evidence>
<dbReference type="EMBL" id="MU842809">
    <property type="protein sequence ID" value="KAK2035367.1"/>
    <property type="molecule type" value="Genomic_DNA"/>
</dbReference>
<feature type="compositionally biased region" description="Polar residues" evidence="1">
    <location>
        <begin position="22"/>
        <end position="37"/>
    </location>
</feature>
<keyword evidence="3" id="KW-1185">Reference proteome</keyword>